<sequence length="370" mass="42538">MSTKVKQSCEFCPGDAYPGPERPDCMAECTERIHKAIYRVLIAGAVLAGVYNAPVYASNPLDPSNDLTYVQRESLTEFSVFRMISSHDEDEKAFGAFATWLCDSILADTKARRDMAVRHEGKTGRGLCCVRNTDDEDNSDRMGNEDEEVNYRECQLLEADGLSHSDAHLVIWQVMQMLHVHQQINFAISRSPNVTPPKDDPLPYKKIPIVFFGEFRAQEVCFTRINVHGRNDLHMILRPATHRIADKRRIHYSESQNQGHWGTVLDWIHSRSGQPNTYVETNDSMTPLRCKVFDYMLRHFASVRFPLDYFQERWNQHWGDFLTFERSFNIFSSDEVSGREPMQNEYIDGDFCDGSEVLTRVGAEPATNYN</sequence>
<dbReference type="Proteomes" id="UP001148737">
    <property type="component" value="Unassembled WGS sequence"/>
</dbReference>
<organism evidence="1 2">
    <name type="scientific">Lecanicillium saksenae</name>
    <dbReference type="NCBI Taxonomy" id="468837"/>
    <lineage>
        <taxon>Eukaryota</taxon>
        <taxon>Fungi</taxon>
        <taxon>Dikarya</taxon>
        <taxon>Ascomycota</taxon>
        <taxon>Pezizomycotina</taxon>
        <taxon>Sordariomycetes</taxon>
        <taxon>Hypocreomycetidae</taxon>
        <taxon>Hypocreales</taxon>
        <taxon>Cordycipitaceae</taxon>
        <taxon>Lecanicillium</taxon>
    </lineage>
</organism>
<keyword evidence="2" id="KW-1185">Reference proteome</keyword>
<evidence type="ECO:0000313" key="2">
    <source>
        <dbReference type="Proteomes" id="UP001148737"/>
    </source>
</evidence>
<evidence type="ECO:0000313" key="1">
    <source>
        <dbReference type="EMBL" id="KAJ3498219.1"/>
    </source>
</evidence>
<proteinExistence type="predicted"/>
<dbReference type="EMBL" id="JANAKD010000063">
    <property type="protein sequence ID" value="KAJ3498219.1"/>
    <property type="molecule type" value="Genomic_DNA"/>
</dbReference>
<comment type="caution">
    <text evidence="1">The sequence shown here is derived from an EMBL/GenBank/DDBJ whole genome shotgun (WGS) entry which is preliminary data.</text>
</comment>
<accession>A0ACC1R456</accession>
<name>A0ACC1R456_9HYPO</name>
<protein>
    <submittedName>
        <fullName evidence="1">Uncharacterized protein</fullName>
    </submittedName>
</protein>
<gene>
    <name evidence="1" type="ORF">NLG97_g1297</name>
</gene>
<reference evidence="1" key="1">
    <citation type="submission" date="2022-07" db="EMBL/GenBank/DDBJ databases">
        <title>Genome Sequence of Lecanicillium saksenae.</title>
        <authorList>
            <person name="Buettner E."/>
        </authorList>
    </citation>
    <scope>NUCLEOTIDE SEQUENCE</scope>
    <source>
        <strain evidence="1">VT-O1</strain>
    </source>
</reference>